<feature type="compositionally biased region" description="Gly residues" evidence="1">
    <location>
        <begin position="160"/>
        <end position="192"/>
    </location>
</feature>
<feature type="compositionally biased region" description="Gly residues" evidence="1">
    <location>
        <begin position="201"/>
        <end position="223"/>
    </location>
</feature>
<dbReference type="Gene3D" id="1.10.287.850">
    <property type="entry name" value="HP0062-like domain"/>
    <property type="match status" value="1"/>
</dbReference>
<feature type="domain" description="PE" evidence="2">
    <location>
        <begin position="11"/>
        <end position="101"/>
    </location>
</feature>
<feature type="region of interest" description="Disordered" evidence="1">
    <location>
        <begin position="160"/>
        <end position="229"/>
    </location>
</feature>
<feature type="non-terminal residue" evidence="3">
    <location>
        <position position="229"/>
    </location>
</feature>
<gene>
    <name evidence="3" type="ORF">BST11_22690</name>
</gene>
<dbReference type="Pfam" id="PF00934">
    <property type="entry name" value="PE"/>
    <property type="match status" value="1"/>
</dbReference>
<keyword evidence="4" id="KW-1185">Reference proteome</keyword>
<evidence type="ECO:0000259" key="2">
    <source>
        <dbReference type="Pfam" id="PF00934"/>
    </source>
</evidence>
<evidence type="ECO:0000313" key="3">
    <source>
        <dbReference type="EMBL" id="OQZ88434.1"/>
    </source>
</evidence>
<protein>
    <recommendedName>
        <fullName evidence="2">PE domain-containing protein</fullName>
    </recommendedName>
</protein>
<name>A0ABX3R378_9MYCO</name>
<sequence>MLARGNHMSFVIAAPEFVSAAATDLASIGSAVGAANAAAATRTTTLLAAGADEVSTSVAALFGAHARAYQALSAQAAAFHQQFVQLLNGGAASYALSEAANTGPLQPLQTLEQDLLGAINAPTMTLLGRPLIGNGADGGPGQNGGAGGILIGNGGNGGPGFVGGRPGGGSAPGGNGGQGGLFGNGGAGGAGGSAAQASTPGGNGGAAGWFGHGGAGGAGGNITGGVSRN</sequence>
<dbReference type="InterPro" id="IPR038332">
    <property type="entry name" value="PPE_sf"/>
</dbReference>
<evidence type="ECO:0000313" key="4">
    <source>
        <dbReference type="Proteomes" id="UP000192319"/>
    </source>
</evidence>
<dbReference type="EMBL" id="MVHD01000056">
    <property type="protein sequence ID" value="OQZ88434.1"/>
    <property type="molecule type" value="Genomic_DNA"/>
</dbReference>
<organism evidence="3 4">
    <name type="scientific">Mycobacterium alsense</name>
    <dbReference type="NCBI Taxonomy" id="324058"/>
    <lineage>
        <taxon>Bacteria</taxon>
        <taxon>Bacillati</taxon>
        <taxon>Actinomycetota</taxon>
        <taxon>Actinomycetes</taxon>
        <taxon>Mycobacteriales</taxon>
        <taxon>Mycobacteriaceae</taxon>
        <taxon>Mycobacterium</taxon>
    </lineage>
</organism>
<proteinExistence type="predicted"/>
<dbReference type="Proteomes" id="UP000192319">
    <property type="component" value="Unassembled WGS sequence"/>
</dbReference>
<reference evidence="3 4" key="1">
    <citation type="submission" date="2017-02" db="EMBL/GenBank/DDBJ databases">
        <title>The new phylogeny of genus Mycobacterium.</title>
        <authorList>
            <person name="Tortoli E."/>
            <person name="Trovato A."/>
            <person name="Cirillo D.M."/>
        </authorList>
    </citation>
    <scope>NUCLEOTIDE SEQUENCE [LARGE SCALE GENOMIC DNA]</scope>
    <source>
        <strain evidence="3 4">DSM 45230</strain>
    </source>
</reference>
<evidence type="ECO:0000256" key="1">
    <source>
        <dbReference type="SAM" id="MobiDB-lite"/>
    </source>
</evidence>
<dbReference type="InterPro" id="IPR000084">
    <property type="entry name" value="PE-PGRS_N"/>
</dbReference>
<dbReference type="SUPFAM" id="SSF140459">
    <property type="entry name" value="PE/PPE dimer-like"/>
    <property type="match status" value="1"/>
</dbReference>
<accession>A0ABX3R378</accession>
<comment type="caution">
    <text evidence="3">The sequence shown here is derived from an EMBL/GenBank/DDBJ whole genome shotgun (WGS) entry which is preliminary data.</text>
</comment>